<keyword evidence="2" id="KW-1185">Reference proteome</keyword>
<sequence>MYEENVDGRDRVVASPAKMEFPAYDGTTNAVKLLQKCDDYFTDQRIFKDDARARQATFLLTGQAYHWNNNLRLLMAPVMRLQSAHITFPG</sequence>
<evidence type="ECO:0000313" key="2">
    <source>
        <dbReference type="Proteomes" id="UP001642260"/>
    </source>
</evidence>
<dbReference type="Proteomes" id="UP001642260">
    <property type="component" value="Unassembled WGS sequence"/>
</dbReference>
<dbReference type="AlphaFoldDB" id="A0ABC8K8X5"/>
<name>A0ABC8K8X5_ERUVS</name>
<comment type="caution">
    <text evidence="1">The sequence shown here is derived from an EMBL/GenBank/DDBJ whole genome shotgun (WGS) entry which is preliminary data.</text>
</comment>
<protein>
    <submittedName>
        <fullName evidence="1">Uncharacterized protein</fullName>
    </submittedName>
</protein>
<gene>
    <name evidence="1" type="ORF">ERUC_LOCUS20645</name>
</gene>
<reference evidence="1 2" key="1">
    <citation type="submission" date="2022-03" db="EMBL/GenBank/DDBJ databases">
        <authorList>
            <person name="Macdonald S."/>
            <person name="Ahmed S."/>
            <person name="Newling K."/>
        </authorList>
    </citation>
    <scope>NUCLEOTIDE SEQUENCE [LARGE SCALE GENOMIC DNA]</scope>
</reference>
<organism evidence="1 2">
    <name type="scientific">Eruca vesicaria subsp. sativa</name>
    <name type="common">Garden rocket</name>
    <name type="synonym">Eruca sativa</name>
    <dbReference type="NCBI Taxonomy" id="29727"/>
    <lineage>
        <taxon>Eukaryota</taxon>
        <taxon>Viridiplantae</taxon>
        <taxon>Streptophyta</taxon>
        <taxon>Embryophyta</taxon>
        <taxon>Tracheophyta</taxon>
        <taxon>Spermatophyta</taxon>
        <taxon>Magnoliopsida</taxon>
        <taxon>eudicotyledons</taxon>
        <taxon>Gunneridae</taxon>
        <taxon>Pentapetalae</taxon>
        <taxon>rosids</taxon>
        <taxon>malvids</taxon>
        <taxon>Brassicales</taxon>
        <taxon>Brassicaceae</taxon>
        <taxon>Brassiceae</taxon>
        <taxon>Eruca</taxon>
    </lineage>
</organism>
<accession>A0ABC8K8X5</accession>
<evidence type="ECO:0000313" key="1">
    <source>
        <dbReference type="EMBL" id="CAH8354890.1"/>
    </source>
</evidence>
<dbReference type="EMBL" id="CAKOAT010199600">
    <property type="protein sequence ID" value="CAH8354890.1"/>
    <property type="molecule type" value="Genomic_DNA"/>
</dbReference>
<proteinExistence type="predicted"/>